<dbReference type="PROSITE" id="PS00379">
    <property type="entry name" value="CDP_ALCOHOL_P_TRANSF"/>
    <property type="match status" value="1"/>
</dbReference>
<evidence type="ECO:0000256" key="1">
    <source>
        <dbReference type="ARBA" id="ARBA00004141"/>
    </source>
</evidence>
<gene>
    <name evidence="14" type="ORF">BKA16_004468</name>
</gene>
<evidence type="ECO:0000256" key="11">
    <source>
        <dbReference type="RuleBase" id="RU003750"/>
    </source>
</evidence>
<evidence type="ECO:0000256" key="9">
    <source>
        <dbReference type="ARBA" id="ARBA00023209"/>
    </source>
</evidence>
<comment type="subcellular location">
    <subcellularLocation>
        <location evidence="1">Membrane</location>
        <topology evidence="1">Multi-pass membrane protein</topology>
    </subcellularLocation>
</comment>
<comment type="similarity">
    <text evidence="2 11">Belongs to the CDP-alcohol phosphatidyltransferase class-I family.</text>
</comment>
<dbReference type="PANTHER" id="PTHR14269">
    <property type="entry name" value="CDP-DIACYLGLYCEROL--GLYCEROL-3-PHOSPHATE 3-PHOSPHATIDYLTRANSFERASE-RELATED"/>
    <property type="match status" value="1"/>
</dbReference>
<keyword evidence="3" id="KW-0444">Lipid biosynthesis</keyword>
<feature type="region of interest" description="Disordered" evidence="12">
    <location>
        <begin position="289"/>
        <end position="342"/>
    </location>
</feature>
<evidence type="ECO:0000256" key="10">
    <source>
        <dbReference type="ARBA" id="ARBA00023264"/>
    </source>
</evidence>
<keyword evidence="15" id="KW-1185">Reference proteome</keyword>
<dbReference type="RefSeq" id="WP_183372750.1">
    <property type="nucleotide sequence ID" value="NZ_BAABHL010000001.1"/>
</dbReference>
<keyword evidence="7" id="KW-0443">Lipid metabolism</keyword>
<keyword evidence="4 11" id="KW-0808">Transferase</keyword>
<accession>A0A840F7P9</accession>
<evidence type="ECO:0000256" key="3">
    <source>
        <dbReference type="ARBA" id="ARBA00022516"/>
    </source>
</evidence>
<dbReference type="AlphaFoldDB" id="A0A840F7P9"/>
<feature type="transmembrane region" description="Helical" evidence="13">
    <location>
        <begin position="108"/>
        <end position="126"/>
    </location>
</feature>
<feature type="transmembrane region" description="Helical" evidence="13">
    <location>
        <begin position="255"/>
        <end position="273"/>
    </location>
</feature>
<feature type="transmembrane region" description="Helical" evidence="13">
    <location>
        <begin position="138"/>
        <end position="160"/>
    </location>
</feature>
<evidence type="ECO:0000256" key="7">
    <source>
        <dbReference type="ARBA" id="ARBA00023098"/>
    </source>
</evidence>
<evidence type="ECO:0000256" key="2">
    <source>
        <dbReference type="ARBA" id="ARBA00010441"/>
    </source>
</evidence>
<keyword evidence="10" id="KW-1208">Phospholipid metabolism</keyword>
<sequence length="342" mass="37193">MTGPTARRRPLGTRRNGQPRRRLHVAGRARREDRAAGRSLRSGRMFIPSALTILALCAGLTAVRSADTGQVDMAMGLLVVAAVLDGLDGRVARLMDATTRIGAEIDSLADAVNFGVAPALIVYATILRDNVGVRQDIGWVLVLIFCAAIILRLARFNTLLDDDAAPGYTKDFFVGVPAPMAALIALLPVGLMQHFGDGWWTSTGAVGAWMVFTALLAVSRVPTLSIKTARVRPSALAGLLIVVAAAAALLMTFPYLLMTLVVAAYLIHIPFAWRMQRWVASRPEHWEAPARDRRIQRRDERRAAGGPLRRTVPRKPTAARLGLRRPSAPAHIQDAHPYDVED</sequence>
<feature type="transmembrane region" description="Helical" evidence="13">
    <location>
        <begin position="45"/>
        <end position="63"/>
    </location>
</feature>
<dbReference type="GO" id="GO:0003882">
    <property type="term" value="F:CDP-diacylglycerol-serine O-phosphatidyltransferase activity"/>
    <property type="evidence" value="ECO:0007669"/>
    <property type="project" value="UniProtKB-EC"/>
</dbReference>
<evidence type="ECO:0000256" key="4">
    <source>
        <dbReference type="ARBA" id="ARBA00022679"/>
    </source>
</evidence>
<dbReference type="GO" id="GO:0008654">
    <property type="term" value="P:phospholipid biosynthetic process"/>
    <property type="evidence" value="ECO:0007669"/>
    <property type="project" value="UniProtKB-KW"/>
</dbReference>
<dbReference type="InterPro" id="IPR043130">
    <property type="entry name" value="CDP-OH_PTrfase_TM_dom"/>
</dbReference>
<organism evidence="14 15">
    <name type="scientific">Gordonia humi</name>
    <dbReference type="NCBI Taxonomy" id="686429"/>
    <lineage>
        <taxon>Bacteria</taxon>
        <taxon>Bacillati</taxon>
        <taxon>Actinomycetota</taxon>
        <taxon>Actinomycetes</taxon>
        <taxon>Mycobacteriales</taxon>
        <taxon>Gordoniaceae</taxon>
        <taxon>Gordonia</taxon>
    </lineage>
</organism>
<evidence type="ECO:0000256" key="12">
    <source>
        <dbReference type="SAM" id="MobiDB-lite"/>
    </source>
</evidence>
<feature type="compositionally biased region" description="Basic and acidic residues" evidence="12">
    <location>
        <begin position="333"/>
        <end position="342"/>
    </location>
</feature>
<dbReference type="InterPro" id="IPR000462">
    <property type="entry name" value="CDP-OH_P_trans"/>
</dbReference>
<feature type="region of interest" description="Disordered" evidence="12">
    <location>
        <begin position="1"/>
        <end position="36"/>
    </location>
</feature>
<keyword evidence="9" id="KW-0594">Phospholipid biosynthesis</keyword>
<proteinExistence type="inferred from homology"/>
<feature type="transmembrane region" description="Helical" evidence="13">
    <location>
        <begin position="69"/>
        <end position="87"/>
    </location>
</feature>
<dbReference type="Pfam" id="PF01066">
    <property type="entry name" value="CDP-OH_P_transf"/>
    <property type="match status" value="1"/>
</dbReference>
<feature type="compositionally biased region" description="Basic residues" evidence="12">
    <location>
        <begin position="1"/>
        <end position="28"/>
    </location>
</feature>
<keyword evidence="8 13" id="KW-0472">Membrane</keyword>
<evidence type="ECO:0000313" key="14">
    <source>
        <dbReference type="EMBL" id="MBB4137916.1"/>
    </source>
</evidence>
<name>A0A840F7P9_9ACTN</name>
<dbReference type="Proteomes" id="UP000551501">
    <property type="component" value="Unassembled WGS sequence"/>
</dbReference>
<feature type="transmembrane region" description="Helical" evidence="13">
    <location>
        <begin position="231"/>
        <end position="249"/>
    </location>
</feature>
<evidence type="ECO:0000313" key="15">
    <source>
        <dbReference type="Proteomes" id="UP000551501"/>
    </source>
</evidence>
<keyword evidence="5 13" id="KW-0812">Transmembrane</keyword>
<protein>
    <submittedName>
        <fullName evidence="14">CDP-diacylglycerol--serine O-phosphatidyltransferase</fullName>
        <ecNumber evidence="14">2.7.8.8</ecNumber>
    </submittedName>
</protein>
<evidence type="ECO:0000256" key="8">
    <source>
        <dbReference type="ARBA" id="ARBA00023136"/>
    </source>
</evidence>
<evidence type="ECO:0000256" key="13">
    <source>
        <dbReference type="SAM" id="Phobius"/>
    </source>
</evidence>
<dbReference type="PANTHER" id="PTHR14269:SF61">
    <property type="entry name" value="CDP-DIACYLGLYCEROL--SERINE O-PHOSPHATIDYLTRANSFERASE"/>
    <property type="match status" value="1"/>
</dbReference>
<dbReference type="EC" id="2.7.8.8" evidence="14"/>
<dbReference type="InterPro" id="IPR050324">
    <property type="entry name" value="CDP-alcohol_PTase-I"/>
</dbReference>
<dbReference type="Gene3D" id="1.20.120.1760">
    <property type="match status" value="1"/>
</dbReference>
<dbReference type="InterPro" id="IPR048254">
    <property type="entry name" value="CDP_ALCOHOL_P_TRANSF_CS"/>
</dbReference>
<reference evidence="14 15" key="1">
    <citation type="submission" date="2020-08" db="EMBL/GenBank/DDBJ databases">
        <title>Sequencing the genomes of 1000 actinobacteria strains.</title>
        <authorList>
            <person name="Klenk H.-P."/>
        </authorList>
    </citation>
    <scope>NUCLEOTIDE SEQUENCE [LARGE SCALE GENOMIC DNA]</scope>
    <source>
        <strain evidence="14 15">DSM 45298</strain>
    </source>
</reference>
<feature type="transmembrane region" description="Helical" evidence="13">
    <location>
        <begin position="198"/>
        <end position="219"/>
    </location>
</feature>
<feature type="compositionally biased region" description="Basic and acidic residues" evidence="12">
    <location>
        <begin position="289"/>
        <end position="303"/>
    </location>
</feature>
<evidence type="ECO:0000256" key="5">
    <source>
        <dbReference type="ARBA" id="ARBA00022692"/>
    </source>
</evidence>
<dbReference type="EMBL" id="JACIFP010000001">
    <property type="protein sequence ID" value="MBB4137916.1"/>
    <property type="molecule type" value="Genomic_DNA"/>
</dbReference>
<keyword evidence="6 13" id="KW-1133">Transmembrane helix</keyword>
<evidence type="ECO:0000256" key="6">
    <source>
        <dbReference type="ARBA" id="ARBA00022989"/>
    </source>
</evidence>
<dbReference type="GO" id="GO:0016020">
    <property type="term" value="C:membrane"/>
    <property type="evidence" value="ECO:0007669"/>
    <property type="project" value="UniProtKB-SubCell"/>
</dbReference>
<feature type="transmembrane region" description="Helical" evidence="13">
    <location>
        <begin position="172"/>
        <end position="192"/>
    </location>
</feature>
<comment type="caution">
    <text evidence="14">The sequence shown here is derived from an EMBL/GenBank/DDBJ whole genome shotgun (WGS) entry which is preliminary data.</text>
</comment>